<evidence type="ECO:0000313" key="15">
    <source>
        <dbReference type="Proteomes" id="UP000002019"/>
    </source>
</evidence>
<evidence type="ECO:0000256" key="4">
    <source>
        <dbReference type="ARBA" id="ARBA00012564"/>
    </source>
</evidence>
<dbReference type="EC" id="3.4.11.2" evidence="4"/>
<dbReference type="InterPro" id="IPR050344">
    <property type="entry name" value="Peptidase_M1_aminopeptidases"/>
</dbReference>
<dbReference type="InterPro" id="IPR045357">
    <property type="entry name" value="Aminopeptidase_N-like_N"/>
</dbReference>
<dbReference type="PRINTS" id="PR00756">
    <property type="entry name" value="ALADIPTASE"/>
</dbReference>
<dbReference type="KEGG" id="caci:CLOAM1498"/>
<dbReference type="InterPro" id="IPR036116">
    <property type="entry name" value="FN3_sf"/>
</dbReference>
<dbReference type="InterPro" id="IPR001930">
    <property type="entry name" value="Peptidase_M1"/>
</dbReference>
<dbReference type="eggNOG" id="COG0308">
    <property type="taxonomic scope" value="Bacteria"/>
</dbReference>
<dbReference type="Gene3D" id="2.60.40.4070">
    <property type="match status" value="1"/>
</dbReference>
<dbReference type="InterPro" id="IPR027268">
    <property type="entry name" value="Peptidase_M4/M1_CTD_sf"/>
</dbReference>
<dbReference type="HOGENOM" id="CLU_304778_0_0_0"/>
<dbReference type="OrthoDB" id="100605at2"/>
<dbReference type="STRING" id="459349.CLOAM1498"/>
<feature type="domain" description="Aminopeptidase N-like N-terminal" evidence="13">
    <location>
        <begin position="62"/>
        <end position="229"/>
    </location>
</feature>
<keyword evidence="10" id="KW-0862">Zinc</keyword>
<dbReference type="Gene3D" id="2.60.40.1730">
    <property type="entry name" value="tricorn interacting facor f3 domain"/>
    <property type="match status" value="1"/>
</dbReference>
<gene>
    <name evidence="14" type="ordered locus">CLOAM1498</name>
</gene>
<protein>
    <recommendedName>
        <fullName evidence="5">Aminopeptidase N</fullName>
        <ecNumber evidence="4">3.4.11.2</ecNumber>
    </recommendedName>
</protein>
<dbReference type="PANTHER" id="PTHR11533">
    <property type="entry name" value="PROTEASE M1 ZINC METALLOPROTEASE"/>
    <property type="match status" value="1"/>
</dbReference>
<keyword evidence="9 14" id="KW-0378">Hydrolase</keyword>
<evidence type="ECO:0000256" key="2">
    <source>
        <dbReference type="ARBA" id="ARBA00001947"/>
    </source>
</evidence>
<dbReference type="InterPro" id="IPR014782">
    <property type="entry name" value="Peptidase_M1_dom"/>
</dbReference>
<evidence type="ECO:0000256" key="1">
    <source>
        <dbReference type="ARBA" id="ARBA00000098"/>
    </source>
</evidence>
<dbReference type="GO" id="GO:0008270">
    <property type="term" value="F:zinc ion binding"/>
    <property type="evidence" value="ECO:0007669"/>
    <property type="project" value="InterPro"/>
</dbReference>
<keyword evidence="8" id="KW-0479">Metal-binding</keyword>
<name>B0VFL0_CLOAI</name>
<comment type="cofactor">
    <cofactor evidence="2">
        <name>Zn(2+)</name>
        <dbReference type="ChEBI" id="CHEBI:29105"/>
    </cofactor>
</comment>
<evidence type="ECO:0000256" key="8">
    <source>
        <dbReference type="ARBA" id="ARBA00022723"/>
    </source>
</evidence>
<dbReference type="GO" id="GO:0042277">
    <property type="term" value="F:peptide binding"/>
    <property type="evidence" value="ECO:0007669"/>
    <property type="project" value="TreeGrafter"/>
</dbReference>
<accession>B0VFL0</accession>
<dbReference type="PANTHER" id="PTHR11533:SF174">
    <property type="entry name" value="PUROMYCIN-SENSITIVE AMINOPEPTIDASE-RELATED"/>
    <property type="match status" value="1"/>
</dbReference>
<dbReference type="GO" id="GO:0043171">
    <property type="term" value="P:peptide catabolic process"/>
    <property type="evidence" value="ECO:0007669"/>
    <property type="project" value="TreeGrafter"/>
</dbReference>
<dbReference type="EMBL" id="CU466930">
    <property type="protein sequence ID" value="CAO81348.1"/>
    <property type="molecule type" value="Genomic_DNA"/>
</dbReference>
<evidence type="ECO:0000256" key="11">
    <source>
        <dbReference type="ARBA" id="ARBA00023049"/>
    </source>
</evidence>
<dbReference type="GO" id="GO:0016285">
    <property type="term" value="F:alanyl aminopeptidase activity"/>
    <property type="evidence" value="ECO:0007669"/>
    <property type="project" value="UniProtKB-EC"/>
</dbReference>
<proteinExistence type="inferred from homology"/>
<keyword evidence="15" id="KW-1185">Reference proteome</keyword>
<dbReference type="CDD" id="cd09603">
    <property type="entry name" value="M1_APN_like"/>
    <property type="match status" value="1"/>
</dbReference>
<dbReference type="GO" id="GO:0070006">
    <property type="term" value="F:metalloaminopeptidase activity"/>
    <property type="evidence" value="ECO:0007669"/>
    <property type="project" value="TreeGrafter"/>
</dbReference>
<keyword evidence="11" id="KW-0482">Metalloprotease</keyword>
<evidence type="ECO:0000259" key="13">
    <source>
        <dbReference type="Pfam" id="PF17900"/>
    </source>
</evidence>
<keyword evidence="6 14" id="KW-0031">Aminopeptidase</keyword>
<evidence type="ECO:0000256" key="5">
    <source>
        <dbReference type="ARBA" id="ARBA00015611"/>
    </source>
</evidence>
<dbReference type="InterPro" id="IPR013783">
    <property type="entry name" value="Ig-like_fold"/>
</dbReference>
<evidence type="ECO:0000256" key="6">
    <source>
        <dbReference type="ARBA" id="ARBA00022438"/>
    </source>
</evidence>
<dbReference type="InterPro" id="IPR026444">
    <property type="entry name" value="Secre_tail"/>
</dbReference>
<comment type="similarity">
    <text evidence="3">Belongs to the peptidase M1 family.</text>
</comment>
<dbReference type="RefSeq" id="WP_015425206.1">
    <property type="nucleotide sequence ID" value="NC_020449.1"/>
</dbReference>
<feature type="domain" description="Peptidase M1 membrane alanine aminopeptidase" evidence="12">
    <location>
        <begin position="274"/>
        <end position="468"/>
    </location>
</feature>
<evidence type="ECO:0000256" key="7">
    <source>
        <dbReference type="ARBA" id="ARBA00022670"/>
    </source>
</evidence>
<sequence length="974" mass="109503">MRLQVKKVLLTLSLFISIGMLFSQTIENVKPGRKYSSPLPQNAYPEEEICRADSAHGFDVLKYEITLTINDALHYIWGNVLATVIATENLTSMSYELTGFNVSNVLVNGIHATSINYGTHFTFPVNVSAGEQFTTQVFYSGTPQLVYSYYNIGMIFSNNTVFTISDPDAARAWWPCYDHPWDKAIVDLHITMRSDWKVAANGIRTEIVNNGDGTSTTHWIGENPMTTYLVCITAGPYVEINQTVPEQNNLPVQNFVMQNQYNNALIDLQNLPWMISWFSELFGDYPFEKYGNAVVSMSTYGAMEHQTMTTLGNYIISGNGAYETVIAHELVHQWFGNAVSFLTFKDVWLSEGFATYGEFLWTDKRFGWQSACNYLHSNFHQYYLDWEANAGPQTIYNPSFYNYFSPPSYEKAASVLHMLRLKLGDTNFFNLLRLYYNTYKNGNAVTAEFETLAEQVSGQDLSPFFNQWIYGSGIPNVKYSLWQNETNNHLEIYAKTTSPTATSFTVEIPFRITQNGISDSLLVIAAPDGYSNDFNYSVLSDNFNIVSNYNHWTLLKELAEQIPHFTEYLPTNNCVLLFWNTFIPNKDHQYRLYRKLSSAQNWSLLATLNNDTFSFADTTAISGISYDYQFRVVDVNGYFSRPSETVSVTPQAFSFTGELLVVDETRDGIGTQINPDDEMVDTFYASALSLFSCPIDNWDCATQGLPNLETLGNYKLVLWHSDDFNQNLLQGNSSLLSSYIAGGGKIVISGWKTPSVLTTEFFNRFGGGVTPIYDNSACLISAQSDIYPTLTVDTNKTLSSWNSMLPYIFTFSGAEEPLYFANMMEGSNGAGQCIAFKHDFNGTLVLFGCPLYFMHLDEITNMFYELLPTLNPALPNSDETIIMPQATLSAFPNPFNPTATISFSLPVGGKAELVLYNLKGQKVVTLSEGLMPQGKYSIYFNGSDEKGRALASGVYLLRLQHPAGIITKKITLLK</sequence>
<evidence type="ECO:0000256" key="10">
    <source>
        <dbReference type="ARBA" id="ARBA00022833"/>
    </source>
</evidence>
<evidence type="ECO:0000259" key="12">
    <source>
        <dbReference type="Pfam" id="PF01433"/>
    </source>
</evidence>
<dbReference type="Pfam" id="PF17900">
    <property type="entry name" value="Peptidase_M1_N"/>
    <property type="match status" value="1"/>
</dbReference>
<dbReference type="SUPFAM" id="SSF63737">
    <property type="entry name" value="Leukotriene A4 hydrolase N-terminal domain"/>
    <property type="match status" value="1"/>
</dbReference>
<dbReference type="NCBIfam" id="TIGR04183">
    <property type="entry name" value="Por_Secre_tail"/>
    <property type="match status" value="1"/>
</dbReference>
<dbReference type="GO" id="GO:0006508">
    <property type="term" value="P:proteolysis"/>
    <property type="evidence" value="ECO:0007669"/>
    <property type="project" value="UniProtKB-KW"/>
</dbReference>
<dbReference type="InterPro" id="IPR042097">
    <property type="entry name" value="Aminopeptidase_N-like_N_sf"/>
</dbReference>
<dbReference type="GO" id="GO:0005737">
    <property type="term" value="C:cytoplasm"/>
    <property type="evidence" value="ECO:0007669"/>
    <property type="project" value="TreeGrafter"/>
</dbReference>
<dbReference type="Pfam" id="PF01433">
    <property type="entry name" value="Peptidase_M1"/>
    <property type="match status" value="1"/>
</dbReference>
<comment type="catalytic activity">
    <reaction evidence="1">
        <text>Release of an N-terminal amino acid, Xaa-|-Yaa- from a peptide, amide or arylamide. Xaa is preferably Ala, but may be most amino acids including Pro (slow action). When a terminal hydrophobic residue is followed by a prolyl residue, the two may be released as an intact Xaa-Pro dipeptide.</text>
        <dbReference type="EC" id="3.4.11.2"/>
    </reaction>
</comment>
<dbReference type="Gene3D" id="1.10.390.10">
    <property type="entry name" value="Neutral Protease Domain 2"/>
    <property type="match status" value="1"/>
</dbReference>
<evidence type="ECO:0000256" key="3">
    <source>
        <dbReference type="ARBA" id="ARBA00010136"/>
    </source>
</evidence>
<dbReference type="GO" id="GO:0016020">
    <property type="term" value="C:membrane"/>
    <property type="evidence" value="ECO:0007669"/>
    <property type="project" value="TreeGrafter"/>
</dbReference>
<dbReference type="Gene3D" id="2.60.40.10">
    <property type="entry name" value="Immunoglobulins"/>
    <property type="match status" value="1"/>
</dbReference>
<dbReference type="Proteomes" id="UP000002019">
    <property type="component" value="Chromosome"/>
</dbReference>
<evidence type="ECO:0000313" key="14">
    <source>
        <dbReference type="EMBL" id="CAO81348.1"/>
    </source>
</evidence>
<organism evidence="14 15">
    <name type="scientific">Cloacimonas acidaminovorans (strain Evry)</name>
    <dbReference type="NCBI Taxonomy" id="459349"/>
    <lineage>
        <taxon>Bacteria</taxon>
        <taxon>Pseudomonadati</taxon>
        <taxon>Candidatus Cloacimonadota</taxon>
        <taxon>Candidatus Cloacimonadia</taxon>
        <taxon>Candidatus Cloacimonadales</taxon>
        <taxon>Candidatus Cloacimonadaceae</taxon>
        <taxon>Candidatus Cloacimonas</taxon>
    </lineage>
</organism>
<evidence type="ECO:0000256" key="9">
    <source>
        <dbReference type="ARBA" id="ARBA00022801"/>
    </source>
</evidence>
<dbReference type="SUPFAM" id="SSF49265">
    <property type="entry name" value="Fibronectin type III"/>
    <property type="match status" value="1"/>
</dbReference>
<dbReference type="SUPFAM" id="SSF55486">
    <property type="entry name" value="Metalloproteases ('zincins'), catalytic domain"/>
    <property type="match status" value="1"/>
</dbReference>
<dbReference type="AlphaFoldDB" id="B0VFL0"/>
<reference evidence="14 15" key="1">
    <citation type="journal article" date="2008" name="J. Bacteriol.">
        <title>'Candidatus Cloacamonas acidaminovorans': genome sequence reconstruction provides a first glimpse of a new bacterial division.</title>
        <authorList>
            <person name="Pelletier E."/>
            <person name="Kreimeyer A."/>
            <person name="Bocs S."/>
            <person name="Rouy Z."/>
            <person name="Gyapay G."/>
            <person name="Chouari R."/>
            <person name="Riviere D."/>
            <person name="Ganesan A."/>
            <person name="Daegelen P."/>
            <person name="Sghir A."/>
            <person name="Cohen G.N."/>
            <person name="Medigue C."/>
            <person name="Weissenbach J."/>
            <person name="Le Paslier D."/>
        </authorList>
    </citation>
    <scope>NUCLEOTIDE SEQUENCE [LARGE SCALE GENOMIC DNA]</scope>
    <source>
        <strain evidence="15">Evry</strain>
    </source>
</reference>
<keyword evidence="7" id="KW-0645">Protease</keyword>
<dbReference type="GO" id="GO:0005615">
    <property type="term" value="C:extracellular space"/>
    <property type="evidence" value="ECO:0007669"/>
    <property type="project" value="TreeGrafter"/>
</dbReference>